<organism evidence="1 3">
    <name type="scientific">Salinibacter ruber</name>
    <dbReference type="NCBI Taxonomy" id="146919"/>
    <lineage>
        <taxon>Bacteria</taxon>
        <taxon>Pseudomonadati</taxon>
        <taxon>Rhodothermota</taxon>
        <taxon>Rhodothermia</taxon>
        <taxon>Rhodothermales</taxon>
        <taxon>Salinibacteraceae</taxon>
        <taxon>Salinibacter</taxon>
    </lineage>
</organism>
<protein>
    <submittedName>
        <fullName evidence="1">Uncharacterized protein</fullName>
    </submittedName>
</protein>
<evidence type="ECO:0000313" key="3">
    <source>
        <dbReference type="Proteomes" id="UP001155057"/>
    </source>
</evidence>
<dbReference type="EMBL" id="JANUBL010000021">
    <property type="protein sequence ID" value="MCS4123122.1"/>
    <property type="molecule type" value="Genomic_DNA"/>
</dbReference>
<name>A0A9X2ZLR8_9BACT</name>
<accession>A0A9X2ZLR8</accession>
<gene>
    <name evidence="2" type="ORF">GGP45_003493</name>
    <name evidence="1" type="ORF">GGP61_003822</name>
</gene>
<evidence type="ECO:0000313" key="1">
    <source>
        <dbReference type="EMBL" id="MCS3712184.1"/>
    </source>
</evidence>
<evidence type="ECO:0000313" key="2">
    <source>
        <dbReference type="EMBL" id="MCS4123122.1"/>
    </source>
</evidence>
<reference evidence="1" key="1">
    <citation type="submission" date="2022-08" db="EMBL/GenBank/DDBJ databases">
        <title>Genomic Encyclopedia of Type Strains, Phase V (KMG-V): Genome sequencing to study the core and pangenomes of soil and plant-associated prokaryotes.</title>
        <authorList>
            <person name="Whitman W."/>
        </authorList>
    </citation>
    <scope>NUCLEOTIDE SEQUENCE</scope>
    <source>
        <strain evidence="2">SP3026</strain>
        <strain evidence="1">SP3049</strain>
    </source>
</reference>
<comment type="caution">
    <text evidence="1">The sequence shown here is derived from an EMBL/GenBank/DDBJ whole genome shotgun (WGS) entry which is preliminary data.</text>
</comment>
<dbReference type="EMBL" id="JANUAE010000032">
    <property type="protein sequence ID" value="MCS3712184.1"/>
    <property type="molecule type" value="Genomic_DNA"/>
</dbReference>
<dbReference type="Proteomes" id="UP001155057">
    <property type="component" value="Unassembled WGS sequence"/>
</dbReference>
<proteinExistence type="predicted"/>
<dbReference type="AlphaFoldDB" id="A0A9X2ZLR8"/>
<dbReference type="Proteomes" id="UP001155144">
    <property type="component" value="Unassembled WGS sequence"/>
</dbReference>
<sequence>MLSVSILTSFVLTSFGGGSREPGDKLAAFSLLGIDFDGAALDLTRIRSIFKRAAPRSPMDNAFHRTALVAFECRHLDSR</sequence>